<evidence type="ECO:0000256" key="1">
    <source>
        <dbReference type="SAM" id="Phobius"/>
    </source>
</evidence>
<keyword evidence="1" id="KW-1133">Transmembrane helix</keyword>
<feature type="transmembrane region" description="Helical" evidence="1">
    <location>
        <begin position="36"/>
        <end position="59"/>
    </location>
</feature>
<dbReference type="AlphaFoldDB" id="X0YDZ8"/>
<dbReference type="PANTHER" id="PTHR43596">
    <property type="entry name" value="ADP,ATP CARRIER PROTEIN"/>
    <property type="match status" value="1"/>
</dbReference>
<feature type="transmembrane region" description="Helical" evidence="1">
    <location>
        <begin position="135"/>
        <end position="157"/>
    </location>
</feature>
<evidence type="ECO:0000313" key="2">
    <source>
        <dbReference type="EMBL" id="GAG54139.1"/>
    </source>
</evidence>
<sequence>MGIIFFIWMGIFNVMVIAQFWGFANDIYTEEAGKRLFPLIAFGATFGGFVGSRIAGWLIKPIGLYQMMLVSGAILVICITLTLIIHRRELRRTQIQGSGRKDEHQGHDEAEYVGIEEEKPLKKGGGFQLLLKKRYLLYLAVFVLFLNFVNSNGQYILHHVVEEAAIEAVESGTAGDLDVKEYIGAFEAKFMM</sequence>
<dbReference type="InterPro" id="IPR011701">
    <property type="entry name" value="MFS"/>
</dbReference>
<proteinExistence type="predicted"/>
<feature type="transmembrane region" description="Helical" evidence="1">
    <location>
        <begin position="65"/>
        <end position="85"/>
    </location>
</feature>
<gene>
    <name evidence="2" type="ORF">S01H4_13145</name>
</gene>
<name>X0YDZ8_9ZZZZ</name>
<reference evidence="2" key="1">
    <citation type="journal article" date="2014" name="Front. Microbiol.">
        <title>High frequency of phylogenetically diverse reductive dehalogenase-homologous genes in deep subseafloor sedimentary metagenomes.</title>
        <authorList>
            <person name="Kawai M."/>
            <person name="Futagami T."/>
            <person name="Toyoda A."/>
            <person name="Takaki Y."/>
            <person name="Nishi S."/>
            <person name="Hori S."/>
            <person name="Arai W."/>
            <person name="Tsubouchi T."/>
            <person name="Morono Y."/>
            <person name="Uchiyama I."/>
            <person name="Ito T."/>
            <person name="Fujiyama A."/>
            <person name="Inagaki F."/>
            <person name="Takami H."/>
        </authorList>
    </citation>
    <scope>NUCLEOTIDE SEQUENCE</scope>
    <source>
        <strain evidence="2">Expedition CK06-06</strain>
    </source>
</reference>
<feature type="transmembrane region" description="Helical" evidence="1">
    <location>
        <begin position="6"/>
        <end position="24"/>
    </location>
</feature>
<dbReference type="Pfam" id="PF07690">
    <property type="entry name" value="MFS_1"/>
    <property type="match status" value="1"/>
</dbReference>
<keyword evidence="1" id="KW-0472">Membrane</keyword>
<comment type="caution">
    <text evidence="2">The sequence shown here is derived from an EMBL/GenBank/DDBJ whole genome shotgun (WGS) entry which is preliminary data.</text>
</comment>
<protein>
    <recommendedName>
        <fullName evidence="3">Major facilitator superfamily (MFS) profile domain-containing protein</fullName>
    </recommendedName>
</protein>
<dbReference type="GO" id="GO:0022857">
    <property type="term" value="F:transmembrane transporter activity"/>
    <property type="evidence" value="ECO:0007669"/>
    <property type="project" value="InterPro"/>
</dbReference>
<accession>X0YDZ8</accession>
<dbReference type="SUPFAM" id="SSF103473">
    <property type="entry name" value="MFS general substrate transporter"/>
    <property type="match status" value="1"/>
</dbReference>
<organism evidence="2">
    <name type="scientific">marine sediment metagenome</name>
    <dbReference type="NCBI Taxonomy" id="412755"/>
    <lineage>
        <taxon>unclassified sequences</taxon>
        <taxon>metagenomes</taxon>
        <taxon>ecological metagenomes</taxon>
    </lineage>
</organism>
<dbReference type="EMBL" id="BART01005801">
    <property type="protein sequence ID" value="GAG54139.1"/>
    <property type="molecule type" value="Genomic_DNA"/>
</dbReference>
<dbReference type="Gene3D" id="1.20.1250.20">
    <property type="entry name" value="MFS general substrate transporter like domains"/>
    <property type="match status" value="1"/>
</dbReference>
<dbReference type="PANTHER" id="PTHR43596:SF1">
    <property type="entry name" value="ADP,ATP CARRIER PROTEIN"/>
    <property type="match status" value="1"/>
</dbReference>
<evidence type="ECO:0008006" key="3">
    <source>
        <dbReference type="Google" id="ProtNLM"/>
    </source>
</evidence>
<dbReference type="InterPro" id="IPR036259">
    <property type="entry name" value="MFS_trans_sf"/>
</dbReference>
<feature type="non-terminal residue" evidence="2">
    <location>
        <position position="192"/>
    </location>
</feature>
<keyword evidence="1" id="KW-0812">Transmembrane</keyword>